<name>A0A9P7EZA7_9AGAM</name>
<protein>
    <submittedName>
        <fullName evidence="1">Uncharacterized protein</fullName>
    </submittedName>
</protein>
<evidence type="ECO:0000313" key="1">
    <source>
        <dbReference type="EMBL" id="KAG2096687.1"/>
    </source>
</evidence>
<accession>A0A9P7EZA7</accession>
<dbReference type="GeneID" id="64704351"/>
<evidence type="ECO:0000313" key="2">
    <source>
        <dbReference type="Proteomes" id="UP000823399"/>
    </source>
</evidence>
<organism evidence="1 2">
    <name type="scientific">Suillus discolor</name>
    <dbReference type="NCBI Taxonomy" id="1912936"/>
    <lineage>
        <taxon>Eukaryota</taxon>
        <taxon>Fungi</taxon>
        <taxon>Dikarya</taxon>
        <taxon>Basidiomycota</taxon>
        <taxon>Agaricomycotina</taxon>
        <taxon>Agaricomycetes</taxon>
        <taxon>Agaricomycetidae</taxon>
        <taxon>Boletales</taxon>
        <taxon>Suillineae</taxon>
        <taxon>Suillaceae</taxon>
        <taxon>Suillus</taxon>
    </lineage>
</organism>
<dbReference type="EMBL" id="JABBWM010000068">
    <property type="protein sequence ID" value="KAG2096687.1"/>
    <property type="molecule type" value="Genomic_DNA"/>
</dbReference>
<dbReference type="Proteomes" id="UP000823399">
    <property type="component" value="Unassembled WGS sequence"/>
</dbReference>
<keyword evidence="2" id="KW-1185">Reference proteome</keyword>
<dbReference type="RefSeq" id="XP_041288279.1">
    <property type="nucleotide sequence ID" value="XM_041442092.1"/>
</dbReference>
<sequence length="99" mass="11417">MAELEQAKSRLAEVENVWVFAHEDTVTVLANFSIRIVNLLADEDRLTRGHVEKIEAMDVEATSLRKMLKEAPQRQLEFRRVRDVDDFSSRIHVCSATFS</sequence>
<reference evidence="1" key="1">
    <citation type="journal article" date="2020" name="New Phytol.">
        <title>Comparative genomics reveals dynamic genome evolution in host specialist ectomycorrhizal fungi.</title>
        <authorList>
            <person name="Lofgren L.A."/>
            <person name="Nguyen N.H."/>
            <person name="Vilgalys R."/>
            <person name="Ruytinx J."/>
            <person name="Liao H.L."/>
            <person name="Branco S."/>
            <person name="Kuo A."/>
            <person name="LaButti K."/>
            <person name="Lipzen A."/>
            <person name="Andreopoulos W."/>
            <person name="Pangilinan J."/>
            <person name="Riley R."/>
            <person name="Hundley H."/>
            <person name="Na H."/>
            <person name="Barry K."/>
            <person name="Grigoriev I.V."/>
            <person name="Stajich J.E."/>
            <person name="Kennedy P.G."/>
        </authorList>
    </citation>
    <scope>NUCLEOTIDE SEQUENCE</scope>
    <source>
        <strain evidence="1">FC423</strain>
    </source>
</reference>
<dbReference type="AlphaFoldDB" id="A0A9P7EZA7"/>
<proteinExistence type="predicted"/>
<comment type="caution">
    <text evidence="1">The sequence shown here is derived from an EMBL/GenBank/DDBJ whole genome shotgun (WGS) entry which is preliminary data.</text>
</comment>
<gene>
    <name evidence="1" type="ORF">F5147DRAFT_778200</name>
</gene>
<dbReference type="OrthoDB" id="45365at2759"/>